<dbReference type="Gene3D" id="1.25.40.10">
    <property type="entry name" value="Tetratricopeptide repeat domain"/>
    <property type="match status" value="3"/>
</dbReference>
<dbReference type="Proteomes" id="UP001221411">
    <property type="component" value="Unassembled WGS sequence"/>
</dbReference>
<accession>A0ABT5F500</accession>
<dbReference type="SMART" id="SM00028">
    <property type="entry name" value="TPR"/>
    <property type="match status" value="9"/>
</dbReference>
<organism evidence="1 2">
    <name type="scientific">Polyangium mundeleinium</name>
    <dbReference type="NCBI Taxonomy" id="2995306"/>
    <lineage>
        <taxon>Bacteria</taxon>
        <taxon>Pseudomonadati</taxon>
        <taxon>Myxococcota</taxon>
        <taxon>Polyangia</taxon>
        <taxon>Polyangiales</taxon>
        <taxon>Polyangiaceae</taxon>
        <taxon>Polyangium</taxon>
    </lineage>
</organism>
<dbReference type="PANTHER" id="PTHR10098">
    <property type="entry name" value="RAPSYN-RELATED"/>
    <property type="match status" value="1"/>
</dbReference>
<dbReference type="RefSeq" id="WP_271927591.1">
    <property type="nucleotide sequence ID" value="NZ_JAQNDO010000001.1"/>
</dbReference>
<comment type="caution">
    <text evidence="1">The sequence shown here is derived from an EMBL/GenBank/DDBJ whole genome shotgun (WGS) entry which is preliminary data.</text>
</comment>
<keyword evidence="2" id="KW-1185">Reference proteome</keyword>
<sequence>MIRLALDIDADGRADAFYRAIAWSDSFSLIFVRVSSTAVRDELLGRMREWSGQGEFPTLVEVVLRASEWPFERLQELRLNLDQRHVVVLMGLEQHAMGDRVSPALASFNLARDLLPGVIPGPLVILGFGEVFTSLSASAPDLTSWRTFEISVRAEEGPASEPPARMLPYEPPDPDAAAEVERLSGILQGVLERRTGHSALEAARLRLRLGNALVRAYRYAEADEELSRTVEAFTAAGQDEERAEGLFWLGQCAYRRSDHDAARARYEQALQLCRKVGSVLGEASCIKGLADIALRRSDHDTACSRYEEARPLFRKVGWLLGEANCIRGLGDIALLRSDHDTARARYEEALQLYRKVGAVLGEANCIKGLGHIALQRSDHDTARARYQEALLLYRNVGDVLGEANCIKRLGDIALQRSDHDTARARYQEALLLYRNVSDVLGEANCIQRLGDIALYRSEHDTAHARHEEALPLYRNTGDVLGEANSIRSLGDIALHRADYDTARARYEEALPLHRNVGNVVGEANCIQSLGDIARHRSDHDTARARYEEALPLFRKVGDVLGEANCIKRLGDIARADAEDDTARARFEQALRLYQRIAEPFSIGWTHAHLAALAPTEALRQHHLDAARAAWSSIGRDDLIAALPLP</sequence>
<dbReference type="InterPro" id="IPR019734">
    <property type="entry name" value="TPR_rpt"/>
</dbReference>
<dbReference type="EMBL" id="JAQNDO010000001">
    <property type="protein sequence ID" value="MDC0748597.1"/>
    <property type="molecule type" value="Genomic_DNA"/>
</dbReference>
<dbReference type="SUPFAM" id="SSF48452">
    <property type="entry name" value="TPR-like"/>
    <property type="match status" value="3"/>
</dbReference>
<evidence type="ECO:0000313" key="1">
    <source>
        <dbReference type="EMBL" id="MDC0748597.1"/>
    </source>
</evidence>
<dbReference type="InterPro" id="IPR011990">
    <property type="entry name" value="TPR-like_helical_dom_sf"/>
</dbReference>
<proteinExistence type="predicted"/>
<name>A0ABT5F500_9BACT</name>
<evidence type="ECO:0000313" key="2">
    <source>
        <dbReference type="Proteomes" id="UP001221411"/>
    </source>
</evidence>
<gene>
    <name evidence="1" type="ORF">POL67_45135</name>
</gene>
<reference evidence="1 2" key="1">
    <citation type="submission" date="2022-11" db="EMBL/GenBank/DDBJ databases">
        <title>Minimal conservation of predation-associated metabolite biosynthetic gene clusters underscores biosynthetic potential of Myxococcota including descriptions for ten novel species: Archangium lansinium sp. nov., Myxococcus landrumus sp. nov., Nannocystis bai.</title>
        <authorList>
            <person name="Ahearne A."/>
            <person name="Stevens C."/>
            <person name="Dowd S."/>
        </authorList>
    </citation>
    <scope>NUCLEOTIDE SEQUENCE [LARGE SCALE GENOMIC DNA]</scope>
    <source>
        <strain evidence="1 2">RJM3</strain>
    </source>
</reference>
<protein>
    <submittedName>
        <fullName evidence="1">Tetratricopeptide repeat protein</fullName>
    </submittedName>
</protein>
<dbReference type="Pfam" id="PF13424">
    <property type="entry name" value="TPR_12"/>
    <property type="match status" value="4"/>
</dbReference>